<dbReference type="Gene3D" id="1.25.40.10">
    <property type="entry name" value="Tetratricopeptide repeat domain"/>
    <property type="match status" value="1"/>
</dbReference>
<dbReference type="AlphaFoldDB" id="A0AAU8FJ68"/>
<evidence type="ECO:0000259" key="1">
    <source>
        <dbReference type="Pfam" id="PF13472"/>
    </source>
</evidence>
<dbReference type="Pfam" id="PF13472">
    <property type="entry name" value="Lipase_GDSL_2"/>
    <property type="match status" value="1"/>
</dbReference>
<gene>
    <name evidence="2" type="ORF">ABV298_27425</name>
</gene>
<dbReference type="RefSeq" id="WP_353719328.1">
    <property type="nucleotide sequence ID" value="NZ_CP159289.1"/>
</dbReference>
<evidence type="ECO:0000313" key="2">
    <source>
        <dbReference type="EMBL" id="XCH24004.1"/>
    </source>
</evidence>
<protein>
    <submittedName>
        <fullName evidence="2">SGNH/GDSL hydrolase family protein</fullName>
        <ecNumber evidence="2">3.1.-.-</ecNumber>
    </submittedName>
</protein>
<dbReference type="InterPro" id="IPR051532">
    <property type="entry name" value="Ester_Hydrolysis_Enzymes"/>
</dbReference>
<keyword evidence="2" id="KW-0378">Hydrolase</keyword>
<organism evidence="2">
    <name type="scientific">Dyadobacter sp. 676</name>
    <dbReference type="NCBI Taxonomy" id="3088362"/>
    <lineage>
        <taxon>Bacteria</taxon>
        <taxon>Pseudomonadati</taxon>
        <taxon>Bacteroidota</taxon>
        <taxon>Cytophagia</taxon>
        <taxon>Cytophagales</taxon>
        <taxon>Spirosomataceae</taxon>
        <taxon>Dyadobacter</taxon>
    </lineage>
</organism>
<dbReference type="EC" id="3.1.-.-" evidence="2"/>
<dbReference type="PANTHER" id="PTHR30383:SF5">
    <property type="entry name" value="SGNH HYDROLASE-TYPE ESTERASE DOMAIN-CONTAINING PROTEIN"/>
    <property type="match status" value="1"/>
</dbReference>
<dbReference type="Gene3D" id="3.40.50.1110">
    <property type="entry name" value="SGNH hydrolase"/>
    <property type="match status" value="1"/>
</dbReference>
<accession>A0AAU8FJ68</accession>
<dbReference type="SUPFAM" id="SSF48452">
    <property type="entry name" value="TPR-like"/>
    <property type="match status" value="1"/>
</dbReference>
<feature type="domain" description="SGNH hydrolase-type esterase" evidence="1">
    <location>
        <begin position="86"/>
        <end position="256"/>
    </location>
</feature>
<dbReference type="InterPro" id="IPR013830">
    <property type="entry name" value="SGNH_hydro"/>
</dbReference>
<sequence>MKRQSLFKIIAVVIPFLVLLVLEGVLRLSGYGYDLAVFTPDPGRKGYLVLNPHASKRYFANQKNATLGNVEPFPAKKTSGTFRIFVLGESTTIGYPYMNNGSFHRWLQYRLSQTHPERDFEVINLSLTAVNSYTVLDFGKAVLDYEPDAVLVYAGHNEYYGAMGVAATNGIRHNRALARMLMRLRGLRLTQLLAAATDKVAEVVSGEQVNLRENLMKRMAANRQVPYGSDGYHAGIDQFKANMNELAEAISRKGVPLLIGSLVSNEKDLKPFIGDAGGRGRSADSHYQSGTDLYGKADYRNAKNEFMLAKELDALRFRAPEAFNQIINEIARTHKGVTLVDVRGLFEAHSTGSILGRETLLEHVHPNLQGYALFSEAFYQSMRKTGLLPASPREMTLAALRAQMPVTIMDSLKGEYEIMILKEGWPFNVPMPAEEKREKTVEEQLAGALVVKQISWRDAMERLRRHYAAKRDTAGMLRVAEALALDDPLNPSRFEIAGKLAAALDLNDRAVHYLAKAFRMENSFERARMLFVMLLKMDKPAEALPYVTYAAANNASGFSLSELHGFVQQLVEAKKRFSADSGNVALSNELAKGYLKFANTTAAGRYIRKTLKADPRNAEALALLKQVRDIGK</sequence>
<proteinExistence type="predicted"/>
<dbReference type="EMBL" id="CP159289">
    <property type="protein sequence ID" value="XCH24004.1"/>
    <property type="molecule type" value="Genomic_DNA"/>
</dbReference>
<dbReference type="InterPro" id="IPR011990">
    <property type="entry name" value="TPR-like_helical_dom_sf"/>
</dbReference>
<dbReference type="PANTHER" id="PTHR30383">
    <property type="entry name" value="THIOESTERASE 1/PROTEASE 1/LYSOPHOSPHOLIPASE L1"/>
    <property type="match status" value="1"/>
</dbReference>
<dbReference type="InterPro" id="IPR036514">
    <property type="entry name" value="SGNH_hydro_sf"/>
</dbReference>
<reference evidence="2" key="1">
    <citation type="submission" date="2024-06" db="EMBL/GenBank/DDBJ databases">
        <title>Sequencing and assembly of the genome of Dyadobacter sp. strain 676, a symbiont of Cyamopsis tetragonoloba.</title>
        <authorList>
            <person name="Guro P."/>
            <person name="Sazanova A."/>
            <person name="Kuznetsova I."/>
            <person name="Belimov A."/>
            <person name="Safronova V."/>
        </authorList>
    </citation>
    <scope>NUCLEOTIDE SEQUENCE</scope>
    <source>
        <strain evidence="2">676</strain>
    </source>
</reference>
<name>A0AAU8FJ68_9BACT</name>
<dbReference type="GO" id="GO:0004622">
    <property type="term" value="F:phosphatidylcholine lysophospholipase activity"/>
    <property type="evidence" value="ECO:0007669"/>
    <property type="project" value="TreeGrafter"/>
</dbReference>
<dbReference type="SUPFAM" id="SSF52266">
    <property type="entry name" value="SGNH hydrolase"/>
    <property type="match status" value="1"/>
</dbReference>